<reference evidence="2" key="1">
    <citation type="journal article" date="2019" name="Sci. Rep.">
        <title>Draft genome of Tanacetum cinerariifolium, the natural source of mosquito coil.</title>
        <authorList>
            <person name="Yamashiro T."/>
            <person name="Shiraishi A."/>
            <person name="Satake H."/>
            <person name="Nakayama K."/>
        </authorList>
    </citation>
    <scope>NUCLEOTIDE SEQUENCE</scope>
</reference>
<feature type="non-terminal residue" evidence="2">
    <location>
        <position position="168"/>
    </location>
</feature>
<dbReference type="EMBL" id="BKCJ011148281">
    <property type="protein sequence ID" value="GFC94360.1"/>
    <property type="molecule type" value="Genomic_DNA"/>
</dbReference>
<organism evidence="2">
    <name type="scientific">Tanacetum cinerariifolium</name>
    <name type="common">Dalmatian daisy</name>
    <name type="synonym">Chrysanthemum cinerariifolium</name>
    <dbReference type="NCBI Taxonomy" id="118510"/>
    <lineage>
        <taxon>Eukaryota</taxon>
        <taxon>Viridiplantae</taxon>
        <taxon>Streptophyta</taxon>
        <taxon>Embryophyta</taxon>
        <taxon>Tracheophyta</taxon>
        <taxon>Spermatophyta</taxon>
        <taxon>Magnoliopsida</taxon>
        <taxon>eudicotyledons</taxon>
        <taxon>Gunneridae</taxon>
        <taxon>Pentapetalae</taxon>
        <taxon>asterids</taxon>
        <taxon>campanulids</taxon>
        <taxon>Asterales</taxon>
        <taxon>Asteraceae</taxon>
        <taxon>Asteroideae</taxon>
        <taxon>Anthemideae</taxon>
        <taxon>Anthemidinae</taxon>
        <taxon>Tanacetum</taxon>
    </lineage>
</organism>
<comment type="caution">
    <text evidence="2">The sequence shown here is derived from an EMBL/GenBank/DDBJ whole genome shotgun (WGS) entry which is preliminary data.</text>
</comment>
<dbReference type="AlphaFoldDB" id="A0A699SAP5"/>
<protein>
    <submittedName>
        <fullName evidence="2">Uncharacterized protein</fullName>
    </submittedName>
</protein>
<evidence type="ECO:0000313" key="2">
    <source>
        <dbReference type="EMBL" id="GFC94360.1"/>
    </source>
</evidence>
<evidence type="ECO:0000256" key="1">
    <source>
        <dbReference type="SAM" id="MobiDB-lite"/>
    </source>
</evidence>
<accession>A0A699SAP5</accession>
<feature type="compositionally biased region" description="Basic and acidic residues" evidence="1">
    <location>
        <begin position="82"/>
        <end position="100"/>
    </location>
</feature>
<feature type="region of interest" description="Disordered" evidence="1">
    <location>
        <begin position="43"/>
        <end position="145"/>
    </location>
</feature>
<sequence>MIKLVSRHQNTQQFGAILPIELTNEAIRNFAAYKEYYAIASGAEPSKTKSSVRKTQSNSDTIMPPPVAKGTRLQTSAKVVKPSKEKQPAKLSTAKEAKDEESFDPIVQTPSHVENSDNEGNDDTSHGMNVGGDEGPDAEDDNNELYGDLNINLEGQDVQMTNVHTTQV</sequence>
<proteinExistence type="predicted"/>
<name>A0A699SAP5_TANCI</name>
<feature type="compositionally biased region" description="Acidic residues" evidence="1">
    <location>
        <begin position="134"/>
        <end position="143"/>
    </location>
</feature>
<gene>
    <name evidence="2" type="ORF">Tci_866330</name>
</gene>